<keyword evidence="2" id="KW-1185">Reference proteome</keyword>
<organism evidence="1 2">
    <name type="scientific">Borrelia duttonii (strain Ly)</name>
    <dbReference type="NCBI Taxonomy" id="412419"/>
    <lineage>
        <taxon>Bacteria</taxon>
        <taxon>Pseudomonadati</taxon>
        <taxon>Spirochaetota</taxon>
        <taxon>Spirochaetia</taxon>
        <taxon>Spirochaetales</taxon>
        <taxon>Borreliaceae</taxon>
        <taxon>Borrelia</taxon>
    </lineage>
</organism>
<dbReference type="STRING" id="412419.BDU_762"/>
<dbReference type="Proteomes" id="UP000000611">
    <property type="component" value="Chromosome"/>
</dbReference>
<proteinExistence type="predicted"/>
<gene>
    <name evidence="1" type="ordered locus">BDU_762</name>
</gene>
<reference evidence="1 2" key="1">
    <citation type="journal article" date="2008" name="PLoS Genet.">
        <title>The genome of Borrelia recurrentis, the agent of deadly louse-borne relapsing fever, is a degraded subset of tick-borne Borrelia duttonii.</title>
        <authorList>
            <person name="Lescot M."/>
            <person name="Audic S."/>
            <person name="Robert C."/>
            <person name="Nguyen T.T."/>
            <person name="Blanc G."/>
            <person name="Cutler S.J."/>
            <person name="Wincker P."/>
            <person name="Couloux A."/>
            <person name="Claverie J.-M."/>
            <person name="Raoult D."/>
            <person name="Drancourt M."/>
        </authorList>
    </citation>
    <scope>NUCLEOTIDE SEQUENCE [LARGE SCALE GENOMIC DNA]</scope>
    <source>
        <strain evidence="1 2">Ly</strain>
    </source>
</reference>
<sequence length="254" mass="29538">MGLSFRLLLLDLNLRNLFLSLLVLSCSFPKRDFSILEFSVINFQKNLISINALVDIAYNLSFFDFDLVIVKNLKNKEELDLINNKVAFGDFQNAYFIGQNDILSISILSKEKIKIQILDLIEGFYACRLGVVVDFVFKDRHYGIVIFNFDEKIANNLDIDLVNEQLKYLSYRYENLLFILDKSELILLDMIIKNGFFNLIYNSINPFYIINAISSKVYSNFVAQISIHSLRYVVLSYLYNNFYMSGLPKSILIK</sequence>
<name>B5RMV0_BORDL</name>
<dbReference type="KEGG" id="bdu:BDU_762"/>
<evidence type="ECO:0000313" key="2">
    <source>
        <dbReference type="Proteomes" id="UP000000611"/>
    </source>
</evidence>
<evidence type="ECO:0000313" key="1">
    <source>
        <dbReference type="EMBL" id="ACH93686.1"/>
    </source>
</evidence>
<dbReference type="AlphaFoldDB" id="B5RMV0"/>
<accession>B5RMV0</accession>
<dbReference type="HOGENOM" id="CLU_100124_0_0_12"/>
<dbReference type="OrthoDB" id="350523at2"/>
<dbReference type="PROSITE" id="PS51257">
    <property type="entry name" value="PROKAR_LIPOPROTEIN"/>
    <property type="match status" value="1"/>
</dbReference>
<protein>
    <submittedName>
        <fullName evidence="1">Uncharacterized conserved protein</fullName>
    </submittedName>
</protein>
<dbReference type="EMBL" id="CP000976">
    <property type="protein sequence ID" value="ACH93686.1"/>
    <property type="molecule type" value="Genomic_DNA"/>
</dbReference>